<dbReference type="EMBL" id="JBHLZU010000001">
    <property type="protein sequence ID" value="MFB9902380.1"/>
    <property type="molecule type" value="Genomic_DNA"/>
</dbReference>
<gene>
    <name evidence="3" type="ORF">ACFFQA_00380</name>
</gene>
<keyword evidence="4" id="KW-1185">Reference proteome</keyword>
<evidence type="ECO:0000256" key="1">
    <source>
        <dbReference type="ARBA" id="ARBA00022676"/>
    </source>
</evidence>
<protein>
    <submittedName>
        <fullName evidence="3">Glycosyltransferase family 9 protein</fullName>
    </submittedName>
</protein>
<dbReference type="Pfam" id="PF01075">
    <property type="entry name" value="Glyco_transf_9"/>
    <property type="match status" value="1"/>
</dbReference>
<dbReference type="Gene3D" id="3.40.50.2000">
    <property type="entry name" value="Glycogen Phosphorylase B"/>
    <property type="match status" value="2"/>
</dbReference>
<dbReference type="CDD" id="cd03789">
    <property type="entry name" value="GT9_LPS_heptosyltransferase"/>
    <property type="match status" value="1"/>
</dbReference>
<evidence type="ECO:0000313" key="4">
    <source>
        <dbReference type="Proteomes" id="UP001589693"/>
    </source>
</evidence>
<keyword evidence="2" id="KW-0808">Transferase</keyword>
<organism evidence="3 4">
    <name type="scientific">Allokutzneria oryzae</name>
    <dbReference type="NCBI Taxonomy" id="1378989"/>
    <lineage>
        <taxon>Bacteria</taxon>
        <taxon>Bacillati</taxon>
        <taxon>Actinomycetota</taxon>
        <taxon>Actinomycetes</taxon>
        <taxon>Pseudonocardiales</taxon>
        <taxon>Pseudonocardiaceae</taxon>
        <taxon>Allokutzneria</taxon>
    </lineage>
</organism>
<dbReference type="Proteomes" id="UP001589693">
    <property type="component" value="Unassembled WGS sequence"/>
</dbReference>
<comment type="caution">
    <text evidence="3">The sequence shown here is derived from an EMBL/GenBank/DDBJ whole genome shotgun (WGS) entry which is preliminary data.</text>
</comment>
<sequence>MSVPDLSPGPLCAPVPDVRRIAVLRGGGLGDLLFAMPAIQSLAATYTDAEIVLLGTPQHRALLDNRPGPVSSVAVLPTSESEDRFFAAARENPYDLAVQMHGGGRWSNPFVRRLGARCAVGPNAGDSVELDRSAPFRYYHNEMVRWLEVAALAGAPTAALEPSITVTEADLAEAETALRGVPLPLVTVHPGATDPRRRWPTRCFREMISGLAGHAGVVVIGTDAERDLVEEITDGLAARSLAGRLSMPGLVGVLASSAVVAANDSGPRHLAQAVGAQTVSVYWMGNVINAGPLGRVRHDVHISWTVRCPVCGADCTRQDISRCEHDVSFVEDVPVRDVLADVLARLP</sequence>
<dbReference type="InterPro" id="IPR051199">
    <property type="entry name" value="LPS_LOS_Heptosyltrfase"/>
</dbReference>
<dbReference type="RefSeq" id="WP_377849468.1">
    <property type="nucleotide sequence ID" value="NZ_JBHLZU010000001.1"/>
</dbReference>
<evidence type="ECO:0000313" key="3">
    <source>
        <dbReference type="EMBL" id="MFB9902380.1"/>
    </source>
</evidence>
<keyword evidence="1" id="KW-0328">Glycosyltransferase</keyword>
<proteinExistence type="predicted"/>
<evidence type="ECO:0000256" key="2">
    <source>
        <dbReference type="ARBA" id="ARBA00022679"/>
    </source>
</evidence>
<name>A0ABV5ZND6_9PSEU</name>
<dbReference type="PANTHER" id="PTHR30160:SF1">
    <property type="entry name" value="LIPOPOLYSACCHARIDE 1,2-N-ACETYLGLUCOSAMINETRANSFERASE-RELATED"/>
    <property type="match status" value="1"/>
</dbReference>
<dbReference type="InterPro" id="IPR002201">
    <property type="entry name" value="Glyco_trans_9"/>
</dbReference>
<accession>A0ABV5ZND6</accession>
<dbReference type="SUPFAM" id="SSF53756">
    <property type="entry name" value="UDP-Glycosyltransferase/glycogen phosphorylase"/>
    <property type="match status" value="1"/>
</dbReference>
<dbReference type="PANTHER" id="PTHR30160">
    <property type="entry name" value="TETRAACYLDISACCHARIDE 4'-KINASE-RELATED"/>
    <property type="match status" value="1"/>
</dbReference>
<reference evidence="3 4" key="1">
    <citation type="submission" date="2024-09" db="EMBL/GenBank/DDBJ databases">
        <authorList>
            <person name="Sun Q."/>
            <person name="Mori K."/>
        </authorList>
    </citation>
    <scope>NUCLEOTIDE SEQUENCE [LARGE SCALE GENOMIC DNA]</scope>
    <source>
        <strain evidence="3 4">TBRC 7907</strain>
    </source>
</reference>